<organism evidence="1">
    <name type="scientific">Salmonella enteritidis</name>
    <dbReference type="NCBI Taxonomy" id="149539"/>
    <lineage>
        <taxon>Bacteria</taxon>
        <taxon>Pseudomonadati</taxon>
        <taxon>Pseudomonadota</taxon>
        <taxon>Gammaproteobacteria</taxon>
        <taxon>Enterobacterales</taxon>
        <taxon>Enterobacteriaceae</taxon>
        <taxon>Salmonella</taxon>
    </lineage>
</organism>
<comment type="caution">
    <text evidence="1">The sequence shown here is derived from an EMBL/GenBank/DDBJ whole genome shotgun (WGS) entry which is preliminary data.</text>
</comment>
<dbReference type="AlphaFoldDB" id="A0A6X9V2J3"/>
<sequence>MKKFLISYNWQGDLVGGFGNCIATPDNGDKFTFTEIRELEKEASKNSGGKAIIISITEIEPE</sequence>
<name>A0A6X9V2J3_SALEN</name>
<reference evidence="1" key="2">
    <citation type="submission" date="2019-02" db="EMBL/GenBank/DDBJ databases">
        <authorList>
            <consortium name="NCBI Pathogen Detection Project"/>
        </authorList>
    </citation>
    <scope>NUCLEOTIDE SEQUENCE</scope>
    <source>
        <strain evidence="1">ILBSalm5516193</strain>
    </source>
</reference>
<dbReference type="EMBL" id="DAAGFW010000024">
    <property type="protein sequence ID" value="HAB2885978.1"/>
    <property type="molecule type" value="Genomic_DNA"/>
</dbReference>
<evidence type="ECO:0000313" key="1">
    <source>
        <dbReference type="EMBL" id="HAB2885978.1"/>
    </source>
</evidence>
<proteinExistence type="predicted"/>
<protein>
    <submittedName>
        <fullName evidence="1">Uncharacterized protein</fullName>
    </submittedName>
</protein>
<reference evidence="1" key="1">
    <citation type="journal article" date="2018" name="Genome Biol.">
        <title>SKESA: strategic k-mer extension for scrupulous assemblies.</title>
        <authorList>
            <person name="Souvorov A."/>
            <person name="Agarwala R."/>
            <person name="Lipman D.J."/>
        </authorList>
    </citation>
    <scope>NUCLEOTIDE SEQUENCE</scope>
    <source>
        <strain evidence="1">ILBSalm5516193</strain>
    </source>
</reference>
<gene>
    <name evidence="1" type="ORF">GJF44_23175</name>
</gene>
<accession>A0A6X9V2J3</accession>